<proteinExistence type="predicted"/>
<accession>A0A1H4GCA0</accession>
<name>A0A1H4GCA0_9RHOB</name>
<sequence length="46" mass="4810">MRSAIALSMTFALFAAGAGAAEIKAAVLRVERERPLPLSRLDLPAG</sequence>
<dbReference type="AlphaFoldDB" id="A0A1H4GCA0"/>
<dbReference type="EMBL" id="FNQM01000051">
    <property type="protein sequence ID" value="SEB07184.1"/>
    <property type="molecule type" value="Genomic_DNA"/>
</dbReference>
<evidence type="ECO:0000313" key="3">
    <source>
        <dbReference type="Proteomes" id="UP000198703"/>
    </source>
</evidence>
<feature type="non-terminal residue" evidence="2">
    <location>
        <position position="46"/>
    </location>
</feature>
<evidence type="ECO:0000256" key="1">
    <source>
        <dbReference type="SAM" id="SignalP"/>
    </source>
</evidence>
<dbReference type="Proteomes" id="UP000198703">
    <property type="component" value="Unassembled WGS sequence"/>
</dbReference>
<reference evidence="2 3" key="1">
    <citation type="submission" date="2016-10" db="EMBL/GenBank/DDBJ databases">
        <authorList>
            <person name="de Groot N.N."/>
        </authorList>
    </citation>
    <scope>NUCLEOTIDE SEQUENCE [LARGE SCALE GENOMIC DNA]</scope>
    <source>
        <strain evidence="2 3">DSM 15345</strain>
    </source>
</reference>
<keyword evidence="3" id="KW-1185">Reference proteome</keyword>
<evidence type="ECO:0000313" key="2">
    <source>
        <dbReference type="EMBL" id="SEB07184.1"/>
    </source>
</evidence>
<feature type="chain" id="PRO_5011656478" evidence="1">
    <location>
        <begin position="21"/>
        <end position="46"/>
    </location>
</feature>
<dbReference type="STRING" id="89524.SAMN05444370_1518"/>
<gene>
    <name evidence="2" type="ORF">SAMN05444370_1518</name>
</gene>
<protein>
    <submittedName>
        <fullName evidence="2">Uncharacterized protein</fullName>
    </submittedName>
</protein>
<keyword evidence="1" id="KW-0732">Signal</keyword>
<organism evidence="2 3">
    <name type="scientific">Rubrimonas cliftonensis</name>
    <dbReference type="NCBI Taxonomy" id="89524"/>
    <lineage>
        <taxon>Bacteria</taxon>
        <taxon>Pseudomonadati</taxon>
        <taxon>Pseudomonadota</taxon>
        <taxon>Alphaproteobacteria</taxon>
        <taxon>Rhodobacterales</taxon>
        <taxon>Paracoccaceae</taxon>
        <taxon>Rubrimonas</taxon>
    </lineage>
</organism>
<feature type="signal peptide" evidence="1">
    <location>
        <begin position="1"/>
        <end position="20"/>
    </location>
</feature>